<evidence type="ECO:0000313" key="4">
    <source>
        <dbReference type="EMBL" id="KAF8777475.1"/>
    </source>
</evidence>
<dbReference type="EMBL" id="JABXBU010002072">
    <property type="protein sequence ID" value="KAF8777475.1"/>
    <property type="molecule type" value="Genomic_DNA"/>
</dbReference>
<organism evidence="4 5">
    <name type="scientific">Argiope bruennichi</name>
    <name type="common">Wasp spider</name>
    <name type="synonym">Aranea bruennichi</name>
    <dbReference type="NCBI Taxonomy" id="94029"/>
    <lineage>
        <taxon>Eukaryota</taxon>
        <taxon>Metazoa</taxon>
        <taxon>Ecdysozoa</taxon>
        <taxon>Arthropoda</taxon>
        <taxon>Chelicerata</taxon>
        <taxon>Arachnida</taxon>
        <taxon>Araneae</taxon>
        <taxon>Araneomorphae</taxon>
        <taxon>Entelegynae</taxon>
        <taxon>Araneoidea</taxon>
        <taxon>Araneidae</taxon>
        <taxon>Argiope</taxon>
    </lineage>
</organism>
<dbReference type="PANTHER" id="PTHR46809">
    <property type="entry name" value="STROMAL CELL-DERIVED FACTOR 2-LIKE PROTEIN"/>
    <property type="match status" value="1"/>
</dbReference>
<feature type="domain" description="MIR" evidence="3">
    <location>
        <begin position="51"/>
        <end position="105"/>
    </location>
</feature>
<dbReference type="InterPro" id="IPR016093">
    <property type="entry name" value="MIR_motif"/>
</dbReference>
<keyword evidence="2" id="KW-0677">Repeat</keyword>
<proteinExistence type="predicted"/>
<evidence type="ECO:0000256" key="1">
    <source>
        <dbReference type="ARBA" id="ARBA00022729"/>
    </source>
</evidence>
<evidence type="ECO:0000313" key="5">
    <source>
        <dbReference type="Proteomes" id="UP000807504"/>
    </source>
</evidence>
<feature type="domain" description="MIR" evidence="3">
    <location>
        <begin position="113"/>
        <end position="169"/>
    </location>
</feature>
<evidence type="ECO:0000256" key="2">
    <source>
        <dbReference type="ARBA" id="ARBA00022737"/>
    </source>
</evidence>
<dbReference type="AlphaFoldDB" id="A0A8T0ESY9"/>
<keyword evidence="5" id="KW-1185">Reference proteome</keyword>
<dbReference type="PANTHER" id="PTHR46809:SF2">
    <property type="entry name" value="GH21273P"/>
    <property type="match status" value="1"/>
</dbReference>
<dbReference type="Gene3D" id="2.80.10.50">
    <property type="match status" value="1"/>
</dbReference>
<dbReference type="SMART" id="SM00472">
    <property type="entry name" value="MIR"/>
    <property type="match status" value="2"/>
</dbReference>
<reference evidence="4" key="1">
    <citation type="journal article" date="2020" name="bioRxiv">
        <title>Chromosome-level reference genome of the European wasp spider Argiope bruennichi: a resource for studies on range expansion and evolutionary adaptation.</title>
        <authorList>
            <person name="Sheffer M.M."/>
            <person name="Hoppe A."/>
            <person name="Krehenwinkel H."/>
            <person name="Uhl G."/>
            <person name="Kuss A.W."/>
            <person name="Jensen L."/>
            <person name="Jensen C."/>
            <person name="Gillespie R.G."/>
            <person name="Hoff K.J."/>
            <person name="Prost S."/>
        </authorList>
    </citation>
    <scope>NUCLEOTIDE SEQUENCE</scope>
</reference>
<name>A0A8T0ESY9_ARGBR</name>
<dbReference type="InterPro" id="IPR036300">
    <property type="entry name" value="MIR_dom_sf"/>
</dbReference>
<dbReference type="PROSITE" id="PS50919">
    <property type="entry name" value="MIR"/>
    <property type="match status" value="2"/>
</dbReference>
<dbReference type="SUPFAM" id="SSF82109">
    <property type="entry name" value="MIR domain"/>
    <property type="match status" value="1"/>
</dbReference>
<protein>
    <submittedName>
        <fullName evidence="4">Stromal cell-derived factor 2-like protein 1</fullName>
    </submittedName>
</protein>
<gene>
    <name evidence="4" type="ORF">HNY73_014332</name>
</gene>
<accession>A0A8T0ESY9</accession>
<evidence type="ECO:0000259" key="3">
    <source>
        <dbReference type="PROSITE" id="PS50919"/>
    </source>
</evidence>
<comment type="caution">
    <text evidence="4">The sequence shown here is derived from an EMBL/GenBank/DDBJ whole genome shotgun (WGS) entry which is preliminary data.</text>
</comment>
<dbReference type="Proteomes" id="UP000807504">
    <property type="component" value="Unassembled WGS sequence"/>
</dbReference>
<sequence>MCLESSQSPEGSDNNGSGGGCNVDNLNCTFAQHILGVSLLNLIPITFAELYSYVTCGSVIKLLNNHLKTRLHSHEVKYGSGSGQQSVTAIEDHDDVNSHWVIKGKSGKMCKRGDPVACGSTIRLEHLQTKKNLHSHHFPSPLSNNQEVSAFGENGEGDTGSDTFPLREQQFSMPNLSSLRRDAFSDIERVSLLSNFSIQVTFGYECCSYNGKVLQKFHYCKSIKKTYIWTLTILLHIRIHGSGVLVRRSH</sequence>
<keyword evidence="1" id="KW-0732">Signal</keyword>
<reference evidence="4" key="2">
    <citation type="submission" date="2020-06" db="EMBL/GenBank/DDBJ databases">
        <authorList>
            <person name="Sheffer M."/>
        </authorList>
    </citation>
    <scope>NUCLEOTIDE SEQUENCE</scope>
</reference>
<dbReference type="Pfam" id="PF02815">
    <property type="entry name" value="MIR"/>
    <property type="match status" value="1"/>
</dbReference>